<feature type="region of interest" description="Disordered" evidence="1">
    <location>
        <begin position="1"/>
        <end position="29"/>
    </location>
</feature>
<sequence>MKAETSASSRRGHDKPISAMETSAAQASAAISMMGTPGAQGDAGEWRRQPVGPRVFPVGLLFLQCIGRGCRVNDRVLRPD</sequence>
<keyword evidence="3" id="KW-1185">Reference proteome</keyword>
<dbReference type="Proteomes" id="UP000265926">
    <property type="component" value="Unassembled WGS sequence"/>
</dbReference>
<gene>
    <name evidence="2" type="ORF">D1614_24415</name>
</gene>
<dbReference type="AlphaFoldDB" id="A0A399SJC1"/>
<proteinExistence type="predicted"/>
<name>A0A399SJC1_9BACT</name>
<feature type="compositionally biased region" description="Low complexity" evidence="1">
    <location>
        <begin position="18"/>
        <end position="29"/>
    </location>
</feature>
<protein>
    <submittedName>
        <fullName evidence="2">Uncharacterized protein</fullName>
    </submittedName>
</protein>
<evidence type="ECO:0000313" key="2">
    <source>
        <dbReference type="EMBL" id="RIJ44206.1"/>
    </source>
</evidence>
<evidence type="ECO:0000313" key="3">
    <source>
        <dbReference type="Proteomes" id="UP000265926"/>
    </source>
</evidence>
<organism evidence="2 3">
    <name type="scientific">Maribellus luteus</name>
    <dbReference type="NCBI Taxonomy" id="2305463"/>
    <lineage>
        <taxon>Bacteria</taxon>
        <taxon>Pseudomonadati</taxon>
        <taxon>Bacteroidota</taxon>
        <taxon>Bacteroidia</taxon>
        <taxon>Marinilabiliales</taxon>
        <taxon>Prolixibacteraceae</taxon>
        <taxon>Maribellus</taxon>
    </lineage>
</organism>
<comment type="caution">
    <text evidence="2">The sequence shown here is derived from an EMBL/GenBank/DDBJ whole genome shotgun (WGS) entry which is preliminary data.</text>
</comment>
<evidence type="ECO:0000256" key="1">
    <source>
        <dbReference type="SAM" id="MobiDB-lite"/>
    </source>
</evidence>
<reference evidence="2 3" key="1">
    <citation type="submission" date="2018-08" db="EMBL/GenBank/DDBJ databases">
        <title>Pallidiluteibacterium maritimus gen. nov., sp. nov., isolated from coastal sediment.</title>
        <authorList>
            <person name="Zhou L.Y."/>
        </authorList>
    </citation>
    <scope>NUCLEOTIDE SEQUENCE [LARGE SCALE GENOMIC DNA]</scope>
    <source>
        <strain evidence="2 3">XSD2</strain>
    </source>
</reference>
<accession>A0A399SJC1</accession>
<dbReference type="EMBL" id="QWGR01000169">
    <property type="protein sequence ID" value="RIJ44206.1"/>
    <property type="molecule type" value="Genomic_DNA"/>
</dbReference>